<sequence>MGQAQEELYHYFGSYSPTGGETSHLAIEAFEIWRNSRTGQTNIETGNNPATGRLDEWLAKDLTRCGSIDESIVCVARIVLADKDDRPRQPRKQLQAISDIIDHFGLQLAHNYAQSCVLGTATFPRKSLSHGDDSHMSTYMLVHPKLEAIWSVCLSDTPNGRQATARTQVVILAGESERSRLKSMLSRTWDPALTSHPMFPAFLCGLIITQEVDKTHDEIRVSMRSIEARTGHHMSRAPAEPAQGGWGHLSARTSGFARKLASTSRKIQVAKEFQDFISTHVKQPSGITGTNDEGENLIKQHVEHIRSRLNMQWLQNEFLTQKVNIQLTAIFNLMARNDSSVGLKAASSSKTLALLALVFLPGNFVAALFSAPLFDWEGADIAAAKANSSSSNPGIGVGLKPQFQLFWAITIPFTVLAFFLYLGWSLFEKRRFETTTADEECG</sequence>
<evidence type="ECO:0000313" key="3">
    <source>
        <dbReference type="Proteomes" id="UP001283341"/>
    </source>
</evidence>
<gene>
    <name evidence="2" type="ORF">B0H66DRAFT_559914</name>
</gene>
<feature type="transmembrane region" description="Helical" evidence="1">
    <location>
        <begin position="405"/>
        <end position="424"/>
    </location>
</feature>
<evidence type="ECO:0000256" key="1">
    <source>
        <dbReference type="SAM" id="Phobius"/>
    </source>
</evidence>
<keyword evidence="1" id="KW-0812">Transmembrane</keyword>
<evidence type="ECO:0000313" key="2">
    <source>
        <dbReference type="EMBL" id="KAK3315872.1"/>
    </source>
</evidence>
<protein>
    <submittedName>
        <fullName evidence="2">Uncharacterized protein</fullName>
    </submittedName>
</protein>
<reference evidence="2" key="2">
    <citation type="submission" date="2023-06" db="EMBL/GenBank/DDBJ databases">
        <authorList>
            <consortium name="Lawrence Berkeley National Laboratory"/>
            <person name="Haridas S."/>
            <person name="Hensen N."/>
            <person name="Bonometti L."/>
            <person name="Westerberg I."/>
            <person name="Brannstrom I.O."/>
            <person name="Guillou S."/>
            <person name="Cros-Aarteil S."/>
            <person name="Calhoun S."/>
            <person name="Kuo A."/>
            <person name="Mondo S."/>
            <person name="Pangilinan J."/>
            <person name="Riley R."/>
            <person name="Labutti K."/>
            <person name="Andreopoulos B."/>
            <person name="Lipzen A."/>
            <person name="Chen C."/>
            <person name="Yanf M."/>
            <person name="Daum C."/>
            <person name="Ng V."/>
            <person name="Clum A."/>
            <person name="Steindorff A."/>
            <person name="Ohm R."/>
            <person name="Martin F."/>
            <person name="Silar P."/>
            <person name="Natvig D."/>
            <person name="Lalanne C."/>
            <person name="Gautier V."/>
            <person name="Ament-Velasquez S.L."/>
            <person name="Kruys A."/>
            <person name="Hutchinson M.I."/>
            <person name="Powell A.J."/>
            <person name="Barry K."/>
            <person name="Miller A.N."/>
            <person name="Grigoriev I.V."/>
            <person name="Debuchy R."/>
            <person name="Gladieux P."/>
            <person name="Thoren M.H."/>
            <person name="Johannesson H."/>
        </authorList>
    </citation>
    <scope>NUCLEOTIDE SEQUENCE</scope>
    <source>
        <strain evidence="2">CBS 118394</strain>
    </source>
</reference>
<keyword evidence="3" id="KW-1185">Reference proteome</keyword>
<name>A0AAE0M1Q0_9PEZI</name>
<reference evidence="2" key="1">
    <citation type="journal article" date="2023" name="Mol. Phylogenet. Evol.">
        <title>Genome-scale phylogeny and comparative genomics of the fungal order Sordariales.</title>
        <authorList>
            <person name="Hensen N."/>
            <person name="Bonometti L."/>
            <person name="Westerberg I."/>
            <person name="Brannstrom I.O."/>
            <person name="Guillou S."/>
            <person name="Cros-Aarteil S."/>
            <person name="Calhoun S."/>
            <person name="Haridas S."/>
            <person name="Kuo A."/>
            <person name="Mondo S."/>
            <person name="Pangilinan J."/>
            <person name="Riley R."/>
            <person name="LaButti K."/>
            <person name="Andreopoulos B."/>
            <person name="Lipzen A."/>
            <person name="Chen C."/>
            <person name="Yan M."/>
            <person name="Daum C."/>
            <person name="Ng V."/>
            <person name="Clum A."/>
            <person name="Steindorff A."/>
            <person name="Ohm R.A."/>
            <person name="Martin F."/>
            <person name="Silar P."/>
            <person name="Natvig D.O."/>
            <person name="Lalanne C."/>
            <person name="Gautier V."/>
            <person name="Ament-Velasquez S.L."/>
            <person name="Kruys A."/>
            <person name="Hutchinson M.I."/>
            <person name="Powell A.J."/>
            <person name="Barry K."/>
            <person name="Miller A.N."/>
            <person name="Grigoriev I.V."/>
            <person name="Debuchy R."/>
            <person name="Gladieux P."/>
            <person name="Hiltunen Thoren M."/>
            <person name="Johannesson H."/>
        </authorList>
    </citation>
    <scope>NUCLEOTIDE SEQUENCE</scope>
    <source>
        <strain evidence="2">CBS 118394</strain>
    </source>
</reference>
<dbReference type="EMBL" id="JAUEDM010000005">
    <property type="protein sequence ID" value="KAK3315872.1"/>
    <property type="molecule type" value="Genomic_DNA"/>
</dbReference>
<feature type="transmembrane region" description="Helical" evidence="1">
    <location>
        <begin position="352"/>
        <end position="374"/>
    </location>
</feature>
<organism evidence="2 3">
    <name type="scientific">Apodospora peruviana</name>
    <dbReference type="NCBI Taxonomy" id="516989"/>
    <lineage>
        <taxon>Eukaryota</taxon>
        <taxon>Fungi</taxon>
        <taxon>Dikarya</taxon>
        <taxon>Ascomycota</taxon>
        <taxon>Pezizomycotina</taxon>
        <taxon>Sordariomycetes</taxon>
        <taxon>Sordariomycetidae</taxon>
        <taxon>Sordariales</taxon>
        <taxon>Lasiosphaeriaceae</taxon>
        <taxon>Apodospora</taxon>
    </lineage>
</organism>
<comment type="caution">
    <text evidence="2">The sequence shown here is derived from an EMBL/GenBank/DDBJ whole genome shotgun (WGS) entry which is preliminary data.</text>
</comment>
<proteinExistence type="predicted"/>
<dbReference type="AlphaFoldDB" id="A0AAE0M1Q0"/>
<accession>A0AAE0M1Q0</accession>
<keyword evidence="1" id="KW-1133">Transmembrane helix</keyword>
<keyword evidence="1" id="KW-0472">Membrane</keyword>
<dbReference type="Proteomes" id="UP001283341">
    <property type="component" value="Unassembled WGS sequence"/>
</dbReference>